<dbReference type="AlphaFoldDB" id="A0AAD6NR52"/>
<dbReference type="InterPro" id="IPR040256">
    <property type="entry name" value="At4g02000-like"/>
</dbReference>
<dbReference type="InterPro" id="IPR025558">
    <property type="entry name" value="DUF4283"/>
</dbReference>
<reference evidence="3 4" key="1">
    <citation type="journal article" date="2023" name="Int. J. Mol. Sci.">
        <title>De Novo Assembly and Annotation of 11 Diverse Shrub Willow (Salix) Genomes Reveals Novel Gene Organization in Sex-Linked Regions.</title>
        <authorList>
            <person name="Hyden B."/>
            <person name="Feng K."/>
            <person name="Yates T.B."/>
            <person name="Jawdy S."/>
            <person name="Cereghino C."/>
            <person name="Smart L.B."/>
            <person name="Muchero W."/>
        </authorList>
    </citation>
    <scope>NUCLEOTIDE SEQUENCE [LARGE SCALE GENOMIC DNA]</scope>
    <source>
        <tissue evidence="3">Shoot tip</tissue>
    </source>
</reference>
<protein>
    <recommendedName>
        <fullName evidence="2">DUF4283 domain-containing protein</fullName>
    </recommendedName>
</protein>
<evidence type="ECO:0000259" key="2">
    <source>
        <dbReference type="Pfam" id="PF14111"/>
    </source>
</evidence>
<feature type="compositionally biased region" description="Polar residues" evidence="1">
    <location>
        <begin position="341"/>
        <end position="351"/>
    </location>
</feature>
<gene>
    <name evidence="3" type="ORF">OIU84_014500</name>
</gene>
<dbReference type="Gene3D" id="3.60.10.10">
    <property type="entry name" value="Endonuclease/exonuclease/phosphatase"/>
    <property type="match status" value="1"/>
</dbReference>
<keyword evidence="4" id="KW-1185">Reference proteome</keyword>
<dbReference type="Pfam" id="PF14111">
    <property type="entry name" value="DUF4283"/>
    <property type="match status" value="1"/>
</dbReference>
<dbReference type="Proteomes" id="UP001162972">
    <property type="component" value="Chromosome 4"/>
</dbReference>
<feature type="compositionally biased region" description="Polar residues" evidence="1">
    <location>
        <begin position="304"/>
        <end position="316"/>
    </location>
</feature>
<feature type="domain" description="DUF4283" evidence="2">
    <location>
        <begin position="53"/>
        <end position="132"/>
    </location>
</feature>
<dbReference type="PANTHER" id="PTHR31286">
    <property type="entry name" value="GLYCINE-RICH CELL WALL STRUCTURAL PROTEIN 1.8-LIKE"/>
    <property type="match status" value="1"/>
</dbReference>
<evidence type="ECO:0000313" key="4">
    <source>
        <dbReference type="Proteomes" id="UP001162972"/>
    </source>
</evidence>
<organism evidence="3 4">
    <name type="scientific">Salix udensis</name>
    <dbReference type="NCBI Taxonomy" id="889485"/>
    <lineage>
        <taxon>Eukaryota</taxon>
        <taxon>Viridiplantae</taxon>
        <taxon>Streptophyta</taxon>
        <taxon>Embryophyta</taxon>
        <taxon>Tracheophyta</taxon>
        <taxon>Spermatophyta</taxon>
        <taxon>Magnoliopsida</taxon>
        <taxon>eudicotyledons</taxon>
        <taxon>Gunneridae</taxon>
        <taxon>Pentapetalae</taxon>
        <taxon>rosids</taxon>
        <taxon>fabids</taxon>
        <taxon>Malpighiales</taxon>
        <taxon>Salicaceae</taxon>
        <taxon>Saliceae</taxon>
        <taxon>Salix</taxon>
    </lineage>
</organism>
<evidence type="ECO:0000313" key="3">
    <source>
        <dbReference type="EMBL" id="KAJ6402417.1"/>
    </source>
</evidence>
<evidence type="ECO:0000256" key="1">
    <source>
        <dbReference type="SAM" id="MobiDB-lite"/>
    </source>
</evidence>
<dbReference type="PANTHER" id="PTHR31286:SF99">
    <property type="entry name" value="DUF4283 DOMAIN-CONTAINING PROTEIN"/>
    <property type="match status" value="1"/>
</dbReference>
<feature type="compositionally biased region" description="Basic and acidic residues" evidence="1">
    <location>
        <begin position="352"/>
        <end position="363"/>
    </location>
</feature>
<feature type="region of interest" description="Disordered" evidence="1">
    <location>
        <begin position="304"/>
        <end position="403"/>
    </location>
</feature>
<proteinExistence type="predicted"/>
<feature type="compositionally biased region" description="Basic residues" evidence="1">
    <location>
        <begin position="386"/>
        <end position="398"/>
    </location>
</feature>
<dbReference type="EMBL" id="JAPFFJ010000018">
    <property type="protein sequence ID" value="KAJ6402417.1"/>
    <property type="molecule type" value="Genomic_DNA"/>
</dbReference>
<accession>A0AAD6NR52</accession>
<comment type="caution">
    <text evidence="3">The sequence shown here is derived from an EMBL/GenBank/DDBJ whole genome shotgun (WGS) entry which is preliminary data.</text>
</comment>
<sequence>MARNEQTKPSTWAAKVRVSDSSMRCTLEHLMRKPAGSTLQIPHDMQMADVDIWKRSMIGFFVSYKLPFHAVQSIANRIWKTHGLEKTTVMANGFMVFRFNTEAAVGEILARGPWLFGGKAILLQQWQPGFLFDKNKIKTIPVWARLQGLPFPLWNKKGLSLAASMVGKPIACDEATMQCSRLEFARVCIEINAEEPLIHQFQVVSSLSEKPVSVHVSYEWKPARCATCKVFGHSCKTTGKQQVSLEKDLTVEAAKSPGQDQPMVTSNNAMPEKEAPTLELTHTIVHGKAVPRATTVKLTDIQTTQTSGVQVGNPGNENPHGVQVDQEDRLSQRKENKMDSKTSGAMGSFQDNPRDNGKGKEIEASDSSVSGKPPEGHDDGASSSSPKKKKKKGGKKKRETSGLRQIIVGWNTQKFNVHCVHATEQWMTCIVQSLSNQEIIRISFIYGSNCYKKRGELWQYLLNTSVSYVNIPWAILGDFNATLRPWDRCGGSSDWHTHHNDFPNCISQAAIQPIPYTGMRLTWHNRQSGEGMIMRKLDWIFGNLALTVKWPDVRANFLPRQASDHSSMILNVEAKQSRVQHPFKFLNQ</sequence>
<feature type="compositionally biased region" description="Basic and acidic residues" evidence="1">
    <location>
        <begin position="326"/>
        <end position="340"/>
    </location>
</feature>
<name>A0AAD6NR52_9ROSI</name>
<dbReference type="InterPro" id="IPR036691">
    <property type="entry name" value="Endo/exonu/phosph_ase_sf"/>
</dbReference>
<dbReference type="SUPFAM" id="SSF56219">
    <property type="entry name" value="DNase I-like"/>
    <property type="match status" value="1"/>
</dbReference>